<dbReference type="SUPFAM" id="SSF51197">
    <property type="entry name" value="Clavaminate synthase-like"/>
    <property type="match status" value="1"/>
</dbReference>
<dbReference type="AlphaFoldDB" id="A0AAV2HMI1"/>
<keyword evidence="6" id="KW-1185">Reference proteome</keyword>
<gene>
    <name evidence="5" type="ORF">GSLYS_00008607001</name>
</gene>
<dbReference type="Gene3D" id="2.60.120.620">
    <property type="entry name" value="q2cbj1_9rhob like domain"/>
    <property type="match status" value="1"/>
</dbReference>
<protein>
    <recommendedName>
        <fullName evidence="7">Phytanoyl-CoA dioxygenase</fullName>
    </recommendedName>
</protein>
<dbReference type="GO" id="GO:0046872">
    <property type="term" value="F:metal ion binding"/>
    <property type="evidence" value="ECO:0007669"/>
    <property type="project" value="UniProtKB-KW"/>
</dbReference>
<name>A0AAV2HMI1_LYMST</name>
<evidence type="ECO:0000256" key="3">
    <source>
        <dbReference type="ARBA" id="ARBA00023004"/>
    </source>
</evidence>
<keyword evidence="2" id="KW-0479">Metal-binding</keyword>
<feature type="non-terminal residue" evidence="5">
    <location>
        <position position="138"/>
    </location>
</feature>
<evidence type="ECO:0008006" key="7">
    <source>
        <dbReference type="Google" id="ProtNLM"/>
    </source>
</evidence>
<sequence length="138" mass="15821">MDVLTATQKLWADGYAVIEDFLNEEEIQALKTRMHEIVDGLNPKEHQTVFSTTNHEQTRNDYFMNSGDKIAFFFEEDALDKKGNLLVEKHLSVNKIGHALHCLDPVFSKITQSERIKDLAKAIGFTDPVICQSMYIFK</sequence>
<dbReference type="PANTHER" id="PTHR20883">
    <property type="entry name" value="PHYTANOYL-COA DIOXYGENASE DOMAIN CONTAINING 1"/>
    <property type="match status" value="1"/>
</dbReference>
<proteinExistence type="inferred from homology"/>
<evidence type="ECO:0000313" key="5">
    <source>
        <dbReference type="EMBL" id="CAL1534647.1"/>
    </source>
</evidence>
<evidence type="ECO:0000313" key="6">
    <source>
        <dbReference type="Proteomes" id="UP001497497"/>
    </source>
</evidence>
<comment type="cofactor">
    <cofactor evidence="1">
        <name>Fe cation</name>
        <dbReference type="ChEBI" id="CHEBI:24875"/>
    </cofactor>
</comment>
<dbReference type="Pfam" id="PF05721">
    <property type="entry name" value="PhyH"/>
    <property type="match status" value="1"/>
</dbReference>
<organism evidence="5 6">
    <name type="scientific">Lymnaea stagnalis</name>
    <name type="common">Great pond snail</name>
    <name type="synonym">Helix stagnalis</name>
    <dbReference type="NCBI Taxonomy" id="6523"/>
    <lineage>
        <taxon>Eukaryota</taxon>
        <taxon>Metazoa</taxon>
        <taxon>Spiralia</taxon>
        <taxon>Lophotrochozoa</taxon>
        <taxon>Mollusca</taxon>
        <taxon>Gastropoda</taxon>
        <taxon>Heterobranchia</taxon>
        <taxon>Euthyneura</taxon>
        <taxon>Panpulmonata</taxon>
        <taxon>Hygrophila</taxon>
        <taxon>Lymnaeoidea</taxon>
        <taxon>Lymnaeidae</taxon>
        <taxon>Lymnaea</taxon>
    </lineage>
</organism>
<dbReference type="PANTHER" id="PTHR20883:SF15">
    <property type="entry name" value="PHYTANOYL-COA DIOXYGENASE DOMAIN-CONTAINING PROTEIN 1"/>
    <property type="match status" value="1"/>
</dbReference>
<evidence type="ECO:0000256" key="2">
    <source>
        <dbReference type="ARBA" id="ARBA00022723"/>
    </source>
</evidence>
<dbReference type="EMBL" id="CAXITT010000178">
    <property type="protein sequence ID" value="CAL1534647.1"/>
    <property type="molecule type" value="Genomic_DNA"/>
</dbReference>
<keyword evidence="3" id="KW-0408">Iron</keyword>
<evidence type="ECO:0000256" key="4">
    <source>
        <dbReference type="ARBA" id="ARBA00038356"/>
    </source>
</evidence>
<dbReference type="InterPro" id="IPR008775">
    <property type="entry name" value="Phytyl_CoA_dOase-like"/>
</dbReference>
<reference evidence="5 6" key="1">
    <citation type="submission" date="2024-04" db="EMBL/GenBank/DDBJ databases">
        <authorList>
            <consortium name="Genoscope - CEA"/>
            <person name="William W."/>
        </authorList>
    </citation>
    <scope>NUCLEOTIDE SEQUENCE [LARGE SCALE GENOMIC DNA]</scope>
</reference>
<comment type="caution">
    <text evidence="5">The sequence shown here is derived from an EMBL/GenBank/DDBJ whole genome shotgun (WGS) entry which is preliminary data.</text>
</comment>
<dbReference type="Proteomes" id="UP001497497">
    <property type="component" value="Unassembled WGS sequence"/>
</dbReference>
<evidence type="ECO:0000256" key="1">
    <source>
        <dbReference type="ARBA" id="ARBA00001962"/>
    </source>
</evidence>
<comment type="similarity">
    <text evidence="4">Belongs to the PhyH family. PHYHD1 subfamily.</text>
</comment>
<accession>A0AAV2HMI1</accession>